<feature type="domain" description="HTH hxlR-type" evidence="4">
    <location>
        <begin position="19"/>
        <end position="117"/>
    </location>
</feature>
<dbReference type="PANTHER" id="PTHR33204">
    <property type="entry name" value="TRANSCRIPTIONAL REGULATOR, MARR FAMILY"/>
    <property type="match status" value="1"/>
</dbReference>
<accession>A0ABV2XHJ9</accession>
<evidence type="ECO:0000259" key="4">
    <source>
        <dbReference type="PROSITE" id="PS51118"/>
    </source>
</evidence>
<dbReference type="InterPro" id="IPR036388">
    <property type="entry name" value="WH-like_DNA-bd_sf"/>
</dbReference>
<keyword evidence="1" id="KW-0805">Transcription regulation</keyword>
<evidence type="ECO:0000313" key="6">
    <source>
        <dbReference type="Proteomes" id="UP001550535"/>
    </source>
</evidence>
<protein>
    <submittedName>
        <fullName evidence="5">Helix-turn-helix domain-containing protein</fullName>
    </submittedName>
</protein>
<keyword evidence="3" id="KW-0804">Transcription</keyword>
<dbReference type="Gene3D" id="1.10.10.10">
    <property type="entry name" value="Winged helix-like DNA-binding domain superfamily/Winged helix DNA-binding domain"/>
    <property type="match status" value="1"/>
</dbReference>
<keyword evidence="6" id="KW-1185">Reference proteome</keyword>
<dbReference type="RefSeq" id="WP_063021389.1">
    <property type="nucleotide sequence ID" value="NZ_JBEYBM010000015.1"/>
</dbReference>
<dbReference type="PANTHER" id="PTHR33204:SF18">
    <property type="entry name" value="TRANSCRIPTIONAL REGULATORY PROTEIN"/>
    <property type="match status" value="1"/>
</dbReference>
<proteinExistence type="predicted"/>
<dbReference type="EMBL" id="JBEYBR010000080">
    <property type="protein sequence ID" value="MEU2125246.1"/>
    <property type="molecule type" value="Genomic_DNA"/>
</dbReference>
<dbReference type="PROSITE" id="PS51118">
    <property type="entry name" value="HTH_HXLR"/>
    <property type="match status" value="1"/>
</dbReference>
<dbReference type="SUPFAM" id="SSF46785">
    <property type="entry name" value="Winged helix' DNA-binding domain"/>
    <property type="match status" value="1"/>
</dbReference>
<dbReference type="Proteomes" id="UP001550535">
    <property type="component" value="Unassembled WGS sequence"/>
</dbReference>
<comment type="caution">
    <text evidence="5">The sequence shown here is derived from an EMBL/GenBank/DDBJ whole genome shotgun (WGS) entry which is preliminary data.</text>
</comment>
<dbReference type="InterPro" id="IPR002577">
    <property type="entry name" value="HTH_HxlR"/>
</dbReference>
<sequence>MSTYVESSGLPADVYSAKCPTREILDHIAGKWTVLIIDALADGTLRYTDLRHRIDGISQKMLTQTLRQLENDGFVSRTVHPTIPPRVDYTLTELGHSLRTPIAALREWIETNINRIEAARRGTAL</sequence>
<evidence type="ECO:0000256" key="1">
    <source>
        <dbReference type="ARBA" id="ARBA00023015"/>
    </source>
</evidence>
<dbReference type="Pfam" id="PF01638">
    <property type="entry name" value="HxlR"/>
    <property type="match status" value="1"/>
</dbReference>
<reference evidence="5 6" key="1">
    <citation type="submission" date="2024-06" db="EMBL/GenBank/DDBJ databases">
        <title>The Natural Products Discovery Center: Release of the First 8490 Sequenced Strains for Exploring Actinobacteria Biosynthetic Diversity.</title>
        <authorList>
            <person name="Kalkreuter E."/>
            <person name="Kautsar S.A."/>
            <person name="Yang D."/>
            <person name="Bader C.D."/>
            <person name="Teijaro C.N."/>
            <person name="Fluegel L."/>
            <person name="Davis C.M."/>
            <person name="Simpson J.R."/>
            <person name="Lauterbach L."/>
            <person name="Steele A.D."/>
            <person name="Gui C."/>
            <person name="Meng S."/>
            <person name="Li G."/>
            <person name="Viehrig K."/>
            <person name="Ye F."/>
            <person name="Su P."/>
            <person name="Kiefer A.F."/>
            <person name="Nichols A."/>
            <person name="Cepeda A.J."/>
            <person name="Yan W."/>
            <person name="Fan B."/>
            <person name="Jiang Y."/>
            <person name="Adhikari A."/>
            <person name="Zheng C.-J."/>
            <person name="Schuster L."/>
            <person name="Cowan T.M."/>
            <person name="Smanski M.J."/>
            <person name="Chevrette M.G."/>
            <person name="De Carvalho L.P.S."/>
            <person name="Shen B."/>
        </authorList>
    </citation>
    <scope>NUCLEOTIDE SEQUENCE [LARGE SCALE GENOMIC DNA]</scope>
    <source>
        <strain evidence="5 6">NPDC019434</strain>
    </source>
</reference>
<organism evidence="5 6">
    <name type="scientific">Nocardia niwae</name>
    <dbReference type="NCBI Taxonomy" id="626084"/>
    <lineage>
        <taxon>Bacteria</taxon>
        <taxon>Bacillati</taxon>
        <taxon>Actinomycetota</taxon>
        <taxon>Actinomycetes</taxon>
        <taxon>Mycobacteriales</taxon>
        <taxon>Nocardiaceae</taxon>
        <taxon>Nocardia</taxon>
    </lineage>
</organism>
<evidence type="ECO:0000313" key="5">
    <source>
        <dbReference type="EMBL" id="MEU2125246.1"/>
    </source>
</evidence>
<keyword evidence="2" id="KW-0238">DNA-binding</keyword>
<evidence type="ECO:0000256" key="3">
    <source>
        <dbReference type="ARBA" id="ARBA00023163"/>
    </source>
</evidence>
<dbReference type="InterPro" id="IPR036390">
    <property type="entry name" value="WH_DNA-bd_sf"/>
</dbReference>
<gene>
    <name evidence="5" type="ORF">ABZ507_25875</name>
</gene>
<evidence type="ECO:0000256" key="2">
    <source>
        <dbReference type="ARBA" id="ARBA00023125"/>
    </source>
</evidence>
<name>A0ABV2XHJ9_9NOCA</name>